<evidence type="ECO:0000313" key="1">
    <source>
        <dbReference type="EMBL" id="USQ78772.1"/>
    </source>
</evidence>
<proteinExistence type="predicted"/>
<reference evidence="1" key="1">
    <citation type="submission" date="2022-06" db="EMBL/GenBank/DDBJ databases">
        <title>Ornithinimicrobium HY1793.</title>
        <authorList>
            <person name="Huang Y."/>
        </authorList>
    </citation>
    <scope>NUCLEOTIDE SEQUENCE</scope>
    <source>
        <strain evidence="1">HY1793</strain>
    </source>
</reference>
<dbReference type="EMBL" id="CP099489">
    <property type="protein sequence ID" value="USQ78772.1"/>
    <property type="molecule type" value="Genomic_DNA"/>
</dbReference>
<dbReference type="RefSeq" id="WP_252591567.1">
    <property type="nucleotide sequence ID" value="NZ_CP099489.1"/>
</dbReference>
<keyword evidence="2" id="KW-1185">Reference proteome</keyword>
<accession>A0ABY4YPR8</accession>
<dbReference type="PIRSF" id="PIRSF034110">
    <property type="entry name" value="DUF1203"/>
    <property type="match status" value="1"/>
</dbReference>
<evidence type="ECO:0000313" key="2">
    <source>
        <dbReference type="Proteomes" id="UP001056455"/>
    </source>
</evidence>
<dbReference type="Pfam" id="PF06718">
    <property type="entry name" value="DUF1203"/>
    <property type="match status" value="1"/>
</dbReference>
<sequence>MGTYLIQAIDPAELATVRAEGVDSQHHSVTAFVDELGGEQLRCCLRRSDVGERIMLLSHAPLTISSPWREVGPVFVHADPCSGREDSSDMPEWFDEGPRVLRAYTRRGTMHYPANRVVNPGDGVAAALAEMFLDPAVAEVHLRNLLAQCFIARAVRQP</sequence>
<protein>
    <submittedName>
        <fullName evidence="1">DUF1203 domain-containing protein</fullName>
    </submittedName>
</protein>
<gene>
    <name evidence="1" type="ORF">NF556_14195</name>
</gene>
<organism evidence="1 2">
    <name type="scientific">Ornithinimicrobium faecis</name>
    <dbReference type="NCBI Taxonomy" id="2934158"/>
    <lineage>
        <taxon>Bacteria</taxon>
        <taxon>Bacillati</taxon>
        <taxon>Actinomycetota</taxon>
        <taxon>Actinomycetes</taxon>
        <taxon>Micrococcales</taxon>
        <taxon>Ornithinimicrobiaceae</taxon>
        <taxon>Ornithinimicrobium</taxon>
    </lineage>
</organism>
<dbReference type="InterPro" id="IPR009593">
    <property type="entry name" value="DUF1203"/>
</dbReference>
<name>A0ABY4YPR8_9MICO</name>
<dbReference type="Proteomes" id="UP001056455">
    <property type="component" value="Chromosome"/>
</dbReference>